<keyword evidence="2" id="KW-0808">Transferase</keyword>
<dbReference type="CDD" id="cd03357">
    <property type="entry name" value="LbH_MAT_GAT"/>
    <property type="match status" value="1"/>
</dbReference>
<evidence type="ECO:0000256" key="3">
    <source>
        <dbReference type="ARBA" id="ARBA00023315"/>
    </source>
</evidence>
<dbReference type="SUPFAM" id="SSF51161">
    <property type="entry name" value="Trimeric LpxA-like enzymes"/>
    <property type="match status" value="1"/>
</dbReference>
<dbReference type="OrthoDB" id="9782926at2"/>
<organism evidence="4 5">
    <name type="scientific">Paenibacillus borealis</name>
    <dbReference type="NCBI Taxonomy" id="160799"/>
    <lineage>
        <taxon>Bacteria</taxon>
        <taxon>Bacillati</taxon>
        <taxon>Bacillota</taxon>
        <taxon>Bacilli</taxon>
        <taxon>Bacillales</taxon>
        <taxon>Paenibacillaceae</taxon>
        <taxon>Paenibacillus</taxon>
    </lineage>
</organism>
<proteinExistence type="inferred from homology"/>
<dbReference type="InterPro" id="IPR001451">
    <property type="entry name" value="Hexapep"/>
</dbReference>
<dbReference type="RefSeq" id="WP_042214122.1">
    <property type="nucleotide sequence ID" value="NZ_CP009285.1"/>
</dbReference>
<dbReference type="Gene3D" id="2.160.10.10">
    <property type="entry name" value="Hexapeptide repeat proteins"/>
    <property type="match status" value="1"/>
</dbReference>
<dbReference type="PANTHER" id="PTHR23416:SF23">
    <property type="entry name" value="ACETYLTRANSFERASE C18B11.09C-RELATED"/>
    <property type="match status" value="1"/>
</dbReference>
<name>A0A089MQR3_PAEBO</name>
<dbReference type="InterPro" id="IPR011004">
    <property type="entry name" value="Trimer_LpxA-like_sf"/>
</dbReference>
<dbReference type="Proteomes" id="UP000029518">
    <property type="component" value="Chromosome"/>
</dbReference>
<evidence type="ECO:0000313" key="4">
    <source>
        <dbReference type="EMBL" id="AIQ58824.1"/>
    </source>
</evidence>
<dbReference type="FunFam" id="2.160.10.10:FF:000025">
    <property type="entry name" value="Hexapeptide-repeat containing-acetyltransferase"/>
    <property type="match status" value="1"/>
</dbReference>
<keyword evidence="5" id="KW-1185">Reference proteome</keyword>
<dbReference type="Pfam" id="PF00132">
    <property type="entry name" value="Hexapep"/>
    <property type="match status" value="1"/>
</dbReference>
<accession>A0A089MQR3</accession>
<evidence type="ECO:0000256" key="2">
    <source>
        <dbReference type="ARBA" id="ARBA00022679"/>
    </source>
</evidence>
<evidence type="ECO:0000313" key="5">
    <source>
        <dbReference type="Proteomes" id="UP000029518"/>
    </source>
</evidence>
<dbReference type="PANTHER" id="PTHR23416">
    <property type="entry name" value="SIALIC ACID SYNTHASE-RELATED"/>
    <property type="match status" value="1"/>
</dbReference>
<keyword evidence="3" id="KW-0012">Acyltransferase</keyword>
<reference evidence="4" key="1">
    <citation type="submission" date="2014-08" db="EMBL/GenBank/DDBJ databases">
        <title>Comparative genomics of the Paenibacillus odorifer group.</title>
        <authorList>
            <person name="den Bakker H.C."/>
            <person name="Tsai Y.-C.Y.-C."/>
            <person name="Martin N."/>
            <person name="Korlach J."/>
            <person name="Wiedmann M."/>
        </authorList>
    </citation>
    <scope>NUCLEOTIDE SEQUENCE [LARGE SCALE GENOMIC DNA]</scope>
    <source>
        <strain evidence="4">DSM 13188</strain>
    </source>
</reference>
<dbReference type="HOGENOM" id="CLU_051638_3_4_9"/>
<gene>
    <name evidence="4" type="ORF">PBOR_19210</name>
</gene>
<sequence>MNPKDIFEREKSGELISLDDPEYYKIREVINKAQQITFELNSSSYEAERVRSLFSKLTGAEIDDTFDLLPPFYTDFGRNIRVGKNVFINHACSFMDRGGITIEDHVLIGPKVNLITINHPLNPAQRQSTICTPIVIKRNAWIGIGAMVMPGVTIGENSIVSAGAVVTKDVPPNTVVAGVPAKMIKQID</sequence>
<protein>
    <submittedName>
        <fullName evidence="4">Acetyltransferase</fullName>
    </submittedName>
</protein>
<dbReference type="AlphaFoldDB" id="A0A089MQR3"/>
<comment type="similarity">
    <text evidence="1">Belongs to the transferase hexapeptide repeat family.</text>
</comment>
<evidence type="ECO:0000256" key="1">
    <source>
        <dbReference type="ARBA" id="ARBA00007274"/>
    </source>
</evidence>
<dbReference type="KEGG" id="pbd:PBOR_19210"/>
<dbReference type="GO" id="GO:0008374">
    <property type="term" value="F:O-acyltransferase activity"/>
    <property type="evidence" value="ECO:0007669"/>
    <property type="project" value="TreeGrafter"/>
</dbReference>
<dbReference type="InterPro" id="IPR051159">
    <property type="entry name" value="Hexapeptide_acetyltransf"/>
</dbReference>
<dbReference type="EMBL" id="CP009285">
    <property type="protein sequence ID" value="AIQ58824.1"/>
    <property type="molecule type" value="Genomic_DNA"/>
</dbReference>